<name>A0A2S9YRF0_9BACT</name>
<dbReference type="PANTHER" id="PTHR46832">
    <property type="entry name" value="5'-METHYLTHIOADENOSINE/S-ADENOSYLHOMOCYSTEINE NUCLEOSIDASE"/>
    <property type="match status" value="1"/>
</dbReference>
<comment type="caution">
    <text evidence="2">The sequence shown here is derived from an EMBL/GenBank/DDBJ whole genome shotgun (WGS) entry which is preliminary data.</text>
</comment>
<organism evidence="2 3">
    <name type="scientific">Enhygromyxa salina</name>
    <dbReference type="NCBI Taxonomy" id="215803"/>
    <lineage>
        <taxon>Bacteria</taxon>
        <taxon>Pseudomonadati</taxon>
        <taxon>Myxococcota</taxon>
        <taxon>Polyangia</taxon>
        <taxon>Nannocystales</taxon>
        <taxon>Nannocystaceae</taxon>
        <taxon>Enhygromyxa</taxon>
    </lineage>
</organism>
<evidence type="ECO:0000259" key="1">
    <source>
        <dbReference type="Pfam" id="PF01048"/>
    </source>
</evidence>
<dbReference type="InterPro" id="IPR000845">
    <property type="entry name" value="Nucleoside_phosphorylase_d"/>
</dbReference>
<dbReference type="RefSeq" id="WP_106089683.1">
    <property type="nucleotide sequence ID" value="NZ_PVNL01000051.1"/>
</dbReference>
<dbReference type="SUPFAM" id="SSF53167">
    <property type="entry name" value="Purine and uridine phosphorylases"/>
    <property type="match status" value="1"/>
</dbReference>
<dbReference type="GO" id="GO:0009116">
    <property type="term" value="P:nucleoside metabolic process"/>
    <property type="evidence" value="ECO:0007669"/>
    <property type="project" value="InterPro"/>
</dbReference>
<reference evidence="2 3" key="1">
    <citation type="submission" date="2018-03" db="EMBL/GenBank/DDBJ databases">
        <title>Draft Genome Sequences of the Obligatory Marine Myxobacteria Enhygromyxa salina SWB007.</title>
        <authorList>
            <person name="Poehlein A."/>
            <person name="Moghaddam J.A."/>
            <person name="Harms H."/>
            <person name="Alanjari M."/>
            <person name="Koenig G.M."/>
            <person name="Daniel R."/>
            <person name="Schaeberle T.F."/>
        </authorList>
    </citation>
    <scope>NUCLEOTIDE SEQUENCE [LARGE SCALE GENOMIC DNA]</scope>
    <source>
        <strain evidence="2 3">SWB007</strain>
    </source>
</reference>
<dbReference type="InterPro" id="IPR035994">
    <property type="entry name" value="Nucleoside_phosphorylase_sf"/>
</dbReference>
<dbReference type="GO" id="GO:0008930">
    <property type="term" value="F:methylthioadenosine nucleosidase activity"/>
    <property type="evidence" value="ECO:0007669"/>
    <property type="project" value="TreeGrafter"/>
</dbReference>
<dbReference type="Gene3D" id="3.40.50.1580">
    <property type="entry name" value="Nucleoside phosphorylase domain"/>
    <property type="match status" value="1"/>
</dbReference>
<gene>
    <name evidence="2" type="primary">mqnB</name>
    <name evidence="2" type="ORF">ENSA7_26640</name>
</gene>
<dbReference type="Pfam" id="PF01048">
    <property type="entry name" value="PNP_UDP_1"/>
    <property type="match status" value="1"/>
</dbReference>
<dbReference type="GO" id="GO:0019284">
    <property type="term" value="P:L-methionine salvage from S-adenosylmethionine"/>
    <property type="evidence" value="ECO:0007669"/>
    <property type="project" value="TreeGrafter"/>
</dbReference>
<evidence type="ECO:0000313" key="3">
    <source>
        <dbReference type="Proteomes" id="UP000238823"/>
    </source>
</evidence>
<dbReference type="GO" id="GO:0005829">
    <property type="term" value="C:cytosol"/>
    <property type="evidence" value="ECO:0007669"/>
    <property type="project" value="TreeGrafter"/>
</dbReference>
<dbReference type="EMBL" id="PVNL01000051">
    <property type="protein sequence ID" value="PRQ07674.1"/>
    <property type="molecule type" value="Genomic_DNA"/>
</dbReference>
<dbReference type="EC" id="3.2.2.26" evidence="2"/>
<evidence type="ECO:0000313" key="2">
    <source>
        <dbReference type="EMBL" id="PRQ07674.1"/>
    </source>
</evidence>
<dbReference type="Proteomes" id="UP000238823">
    <property type="component" value="Unassembled WGS sequence"/>
</dbReference>
<sequence length="216" mass="22089">MSTLLAFAAAREGACLQSTRHPTLELGVGKIAATMSMTAALAGPAEQRPDAVLLFGVGGAYPERHLRRGLEPLAVLDACMVVTEFIADDGVLTPSGFLDLGHLELGEVGPIPCDAGLTGKLSAVLGCPLVAGSTVSTGAGSDAISQAYALRSGAQLETMEGAAVAAVCRQFEVPMAQLRIVSNQTGDRDKGGWNLEGALTRLGAVLEHVIAADVLP</sequence>
<keyword evidence="2" id="KW-0378">Hydrolase</keyword>
<dbReference type="PANTHER" id="PTHR46832:SF2">
    <property type="entry name" value="FUTALOSINE HYDROLASE"/>
    <property type="match status" value="1"/>
</dbReference>
<feature type="domain" description="Nucleoside phosphorylase" evidence="1">
    <location>
        <begin position="27"/>
        <end position="210"/>
    </location>
</feature>
<protein>
    <submittedName>
        <fullName evidence="2">Futalosine hydrolase</fullName>
        <ecNumber evidence="2">3.2.2.26</ecNumber>
    </submittedName>
</protein>
<keyword evidence="2" id="KW-0326">Glycosidase</keyword>
<dbReference type="GO" id="GO:0008782">
    <property type="term" value="F:adenosylhomocysteine nucleosidase activity"/>
    <property type="evidence" value="ECO:0007669"/>
    <property type="project" value="TreeGrafter"/>
</dbReference>
<dbReference type="OrthoDB" id="9788270at2"/>
<proteinExistence type="predicted"/>
<accession>A0A2S9YRF0</accession>
<dbReference type="AlphaFoldDB" id="A0A2S9YRF0"/>